<dbReference type="GO" id="GO:0001732">
    <property type="term" value="P:formation of cytoplasmic translation initiation complex"/>
    <property type="evidence" value="ECO:0007669"/>
    <property type="project" value="TreeGrafter"/>
</dbReference>
<dbReference type="Gene3D" id="2.20.25.350">
    <property type="match status" value="1"/>
</dbReference>
<dbReference type="InterPro" id="IPR016189">
    <property type="entry name" value="Transl_init_fac_IF2/IF5_N"/>
</dbReference>
<dbReference type="SUPFAM" id="SSF75689">
    <property type="entry name" value="Zinc-binding domain of translation initiation factor 2 beta"/>
    <property type="match status" value="1"/>
</dbReference>
<keyword evidence="5" id="KW-0342">GTP-binding</keyword>
<dbReference type="InterPro" id="IPR002735">
    <property type="entry name" value="Transl_init_fac_IF2/IF5_dom"/>
</dbReference>
<dbReference type="Proteomes" id="UP000014978">
    <property type="component" value="Unassembled WGS sequence"/>
</dbReference>
<dbReference type="PANTHER" id="PTHR23001:SF7">
    <property type="entry name" value="EUKARYOTIC TRANSLATION INITIATION FACTOR 5"/>
    <property type="match status" value="1"/>
</dbReference>
<accession>S7XLQ3</accession>
<evidence type="ECO:0000256" key="5">
    <source>
        <dbReference type="ARBA" id="ARBA00023134"/>
    </source>
</evidence>
<evidence type="ECO:0000313" key="8">
    <source>
        <dbReference type="Proteomes" id="UP000014978"/>
    </source>
</evidence>
<dbReference type="STRING" id="1358809.S7XLQ3"/>
<comment type="similarity">
    <text evidence="1">Belongs to the eIF-2-beta/eIF-5 family.</text>
</comment>
<protein>
    <submittedName>
        <fullName evidence="7">Eukaryotic translation initiation factor 5</fullName>
    </submittedName>
</protein>
<organism evidence="7 8">
    <name type="scientific">Spraguea lophii (strain 42_110)</name>
    <name type="common">Microsporidian parasite</name>
    <dbReference type="NCBI Taxonomy" id="1358809"/>
    <lineage>
        <taxon>Eukaryota</taxon>
        <taxon>Fungi</taxon>
        <taxon>Fungi incertae sedis</taxon>
        <taxon>Microsporidia</taxon>
        <taxon>Spragueidae</taxon>
        <taxon>Spraguea</taxon>
    </lineage>
</organism>
<keyword evidence="4" id="KW-0648">Protein biosynthesis</keyword>
<dbReference type="InterPro" id="IPR045196">
    <property type="entry name" value="IF2/IF5"/>
</dbReference>
<evidence type="ECO:0000256" key="4">
    <source>
        <dbReference type="ARBA" id="ARBA00022917"/>
    </source>
</evidence>
<feature type="domain" description="Translation initiation factor IF2/IF5" evidence="6">
    <location>
        <begin position="12"/>
        <end position="120"/>
    </location>
</feature>
<comment type="caution">
    <text evidence="7">The sequence shown here is derived from an EMBL/GenBank/DDBJ whole genome shotgun (WGS) entry which is preliminary data.</text>
</comment>
<evidence type="ECO:0000256" key="1">
    <source>
        <dbReference type="ARBA" id="ARBA00010397"/>
    </source>
</evidence>
<dbReference type="VEuPathDB" id="MicrosporidiaDB:SLOPH_347"/>
<evidence type="ECO:0000256" key="2">
    <source>
        <dbReference type="ARBA" id="ARBA00022540"/>
    </source>
</evidence>
<dbReference type="GO" id="GO:0005525">
    <property type="term" value="F:GTP binding"/>
    <property type="evidence" value="ECO:0007669"/>
    <property type="project" value="UniProtKB-KW"/>
</dbReference>
<reference evidence="8" key="1">
    <citation type="journal article" date="2013" name="PLoS Genet.">
        <title>The genome of Spraguea lophii and the basis of host-microsporidian interactions.</title>
        <authorList>
            <person name="Campbell S.E."/>
            <person name="Williams T.A."/>
            <person name="Yousuf A."/>
            <person name="Soanes D.M."/>
            <person name="Paszkiewicz K.H."/>
            <person name="Williams B.A.P."/>
        </authorList>
    </citation>
    <scope>NUCLEOTIDE SEQUENCE [LARGE SCALE GENOMIC DNA]</scope>
    <source>
        <strain evidence="8">42_110</strain>
    </source>
</reference>
<dbReference type="PANTHER" id="PTHR23001">
    <property type="entry name" value="EUKARYOTIC TRANSLATION INITIATION FACTOR"/>
    <property type="match status" value="1"/>
</dbReference>
<dbReference type="GO" id="GO:0071074">
    <property type="term" value="F:eukaryotic initiation factor eIF2 binding"/>
    <property type="evidence" value="ECO:0007669"/>
    <property type="project" value="TreeGrafter"/>
</dbReference>
<dbReference type="EMBL" id="ATCN01000044">
    <property type="protein sequence ID" value="EPR80009.1"/>
    <property type="molecule type" value="Genomic_DNA"/>
</dbReference>
<dbReference type="SMART" id="SM00653">
    <property type="entry name" value="eIF2B_5"/>
    <property type="match status" value="1"/>
</dbReference>
<keyword evidence="3" id="KW-0547">Nucleotide-binding</keyword>
<dbReference type="HOGENOM" id="CLU_026663_4_1_1"/>
<evidence type="ECO:0000313" key="7">
    <source>
        <dbReference type="EMBL" id="EPR80009.1"/>
    </source>
</evidence>
<sequence length="146" mass="16962">MLNIDPTITDSFYRYKMPSITLAHEKNNTVLLNLYEISSSLNFDVELIHKYITMELGCAGKIDKNNRIILNGKFDSNHLQKILYNFIENYILCPQCRNPEGKYKIKNNSLRFECLACGCKSKFGENKFLIHVVKKGVTQKKSIYEQ</sequence>
<name>S7XLQ3_SPRLO</name>
<evidence type="ECO:0000259" key="6">
    <source>
        <dbReference type="SMART" id="SM00653"/>
    </source>
</evidence>
<proteinExistence type="inferred from homology"/>
<dbReference type="InterPro" id="IPR016190">
    <property type="entry name" value="Transl_init_fac_IF2/IF5_Zn-bd"/>
</dbReference>
<keyword evidence="8" id="KW-1185">Reference proteome</keyword>
<dbReference type="GO" id="GO:0005829">
    <property type="term" value="C:cytosol"/>
    <property type="evidence" value="ECO:0007669"/>
    <property type="project" value="TreeGrafter"/>
</dbReference>
<gene>
    <name evidence="7" type="ORF">SLOPH_347</name>
</gene>
<keyword evidence="2 7" id="KW-0396">Initiation factor</keyword>
<dbReference type="GO" id="GO:0003743">
    <property type="term" value="F:translation initiation factor activity"/>
    <property type="evidence" value="ECO:0007669"/>
    <property type="project" value="UniProtKB-KW"/>
</dbReference>
<dbReference type="Pfam" id="PF01873">
    <property type="entry name" value="eIF-5_eIF-2B"/>
    <property type="match status" value="1"/>
</dbReference>
<dbReference type="AlphaFoldDB" id="S7XLQ3"/>
<dbReference type="Gene3D" id="3.30.30.170">
    <property type="match status" value="1"/>
</dbReference>
<dbReference type="InParanoid" id="S7XLQ3"/>
<dbReference type="SUPFAM" id="SSF100966">
    <property type="entry name" value="Translation initiation factor 2 beta, aIF2beta, N-terminal domain"/>
    <property type="match status" value="1"/>
</dbReference>
<evidence type="ECO:0000256" key="3">
    <source>
        <dbReference type="ARBA" id="ARBA00022741"/>
    </source>
</evidence>
<dbReference type="GO" id="GO:0005092">
    <property type="term" value="F:GDP-dissociation inhibitor activity"/>
    <property type="evidence" value="ECO:0007669"/>
    <property type="project" value="TreeGrafter"/>
</dbReference>
<dbReference type="OrthoDB" id="10250831at2759"/>